<dbReference type="STRING" id="1424334.W822_05780"/>
<dbReference type="InterPro" id="IPR051199">
    <property type="entry name" value="LPS_LOS_Heptosyltrfase"/>
</dbReference>
<dbReference type="CDD" id="cd03789">
    <property type="entry name" value="GT9_LPS_heptosyltransferase"/>
    <property type="match status" value="1"/>
</dbReference>
<protein>
    <recommendedName>
        <fullName evidence="5">ADP-heptose--LPS heptosyltransferase</fullName>
    </recommendedName>
</protein>
<dbReference type="AlphaFoldDB" id="V8QWG8"/>
<keyword evidence="1" id="KW-0328">Glycosyltransferase</keyword>
<accession>V8QWG8</accession>
<reference evidence="3 4" key="1">
    <citation type="journal article" date="2014" name="Genome Announc.">
        <title>Draft Genome Sequence of Advenella kashmirensis Strain W13003, a Polycyclic Aromatic Hydrocarbon-Degrading Bacterium.</title>
        <authorList>
            <person name="Wang X."/>
            <person name="Jin D."/>
            <person name="Zhou L."/>
            <person name="Wu L."/>
            <person name="An W."/>
            <person name="Zhao L."/>
        </authorList>
    </citation>
    <scope>NUCLEOTIDE SEQUENCE [LARGE SCALE GENOMIC DNA]</scope>
    <source>
        <strain evidence="3 4">W13003</strain>
    </source>
</reference>
<dbReference type="GO" id="GO:0008713">
    <property type="term" value="F:ADP-heptose-lipopolysaccharide heptosyltransferase activity"/>
    <property type="evidence" value="ECO:0007669"/>
    <property type="project" value="TreeGrafter"/>
</dbReference>
<dbReference type="PATRIC" id="fig|1424334.3.peg.1158"/>
<dbReference type="HOGENOM" id="CLU_038371_0_1_4"/>
<sequence>MKPTGIDWNVPIKNVAIFRALNLGDMLCVIPALRVLRRQLPKAHISLIGLRSAIPVLERFPEYVDELIEFPGDAAFPEQPVQENRVSDFYRDMRARSFDLALQIHGSGQRANDIVKTMAPRQWAGFVPEPNQTVPGQLLPWPDDLHEIHRYLALLQHIGLEASDDTLEFPVSTSDRDSADSVAMKNGLTLNKTVFIHPGARLASRRWPLERFAQVARQLAQEGWQIAITGSAGESAMAKGLEARTGHRLVDLCGATSLGSLASLLQRGRLLICNDTGVSHVAASVHATSVVIASGSDVARWGPLDRKRHTVLYTPIGCRPCAYDQCPIGHPCALGVQVDRVMREINRHLNQGVPQ</sequence>
<gene>
    <name evidence="3" type="ORF">W822_05780</name>
</gene>
<dbReference type="PANTHER" id="PTHR30160">
    <property type="entry name" value="TETRAACYLDISACCHARIDE 4'-KINASE-RELATED"/>
    <property type="match status" value="1"/>
</dbReference>
<dbReference type="EMBL" id="AYXT01000002">
    <property type="protein sequence ID" value="ETF03645.1"/>
    <property type="molecule type" value="Genomic_DNA"/>
</dbReference>
<dbReference type="RefSeq" id="WP_024007536.1">
    <property type="nucleotide sequence ID" value="NZ_KI650985.1"/>
</dbReference>
<dbReference type="eggNOG" id="COG0859">
    <property type="taxonomic scope" value="Bacteria"/>
</dbReference>
<dbReference type="Gene3D" id="3.40.50.2000">
    <property type="entry name" value="Glycogen Phosphorylase B"/>
    <property type="match status" value="2"/>
</dbReference>
<evidence type="ECO:0008006" key="5">
    <source>
        <dbReference type="Google" id="ProtNLM"/>
    </source>
</evidence>
<organism evidence="3 4">
    <name type="scientific">Advenella kashmirensis W13003</name>
    <dbReference type="NCBI Taxonomy" id="1424334"/>
    <lineage>
        <taxon>Bacteria</taxon>
        <taxon>Pseudomonadati</taxon>
        <taxon>Pseudomonadota</taxon>
        <taxon>Betaproteobacteria</taxon>
        <taxon>Burkholderiales</taxon>
        <taxon>Alcaligenaceae</taxon>
    </lineage>
</organism>
<keyword evidence="2" id="KW-0808">Transferase</keyword>
<dbReference type="Pfam" id="PF01075">
    <property type="entry name" value="Glyco_transf_9"/>
    <property type="match status" value="1"/>
</dbReference>
<dbReference type="SUPFAM" id="SSF53756">
    <property type="entry name" value="UDP-Glycosyltransferase/glycogen phosphorylase"/>
    <property type="match status" value="1"/>
</dbReference>
<dbReference type="PANTHER" id="PTHR30160:SF1">
    <property type="entry name" value="LIPOPOLYSACCHARIDE 1,2-N-ACETYLGLUCOSAMINETRANSFERASE-RELATED"/>
    <property type="match status" value="1"/>
</dbReference>
<comment type="caution">
    <text evidence="3">The sequence shown here is derived from an EMBL/GenBank/DDBJ whole genome shotgun (WGS) entry which is preliminary data.</text>
</comment>
<name>V8QWG8_9BURK</name>
<evidence type="ECO:0000313" key="4">
    <source>
        <dbReference type="Proteomes" id="UP000018733"/>
    </source>
</evidence>
<dbReference type="InterPro" id="IPR002201">
    <property type="entry name" value="Glyco_trans_9"/>
</dbReference>
<dbReference type="GO" id="GO:0009244">
    <property type="term" value="P:lipopolysaccharide core region biosynthetic process"/>
    <property type="evidence" value="ECO:0007669"/>
    <property type="project" value="TreeGrafter"/>
</dbReference>
<dbReference type="Proteomes" id="UP000018733">
    <property type="component" value="Unassembled WGS sequence"/>
</dbReference>
<evidence type="ECO:0000313" key="3">
    <source>
        <dbReference type="EMBL" id="ETF03645.1"/>
    </source>
</evidence>
<proteinExistence type="predicted"/>
<evidence type="ECO:0000256" key="2">
    <source>
        <dbReference type="ARBA" id="ARBA00022679"/>
    </source>
</evidence>
<evidence type="ECO:0000256" key="1">
    <source>
        <dbReference type="ARBA" id="ARBA00022676"/>
    </source>
</evidence>
<dbReference type="GO" id="GO:0005829">
    <property type="term" value="C:cytosol"/>
    <property type="evidence" value="ECO:0007669"/>
    <property type="project" value="TreeGrafter"/>
</dbReference>
<keyword evidence="4" id="KW-1185">Reference proteome</keyword>